<gene>
    <name evidence="1" type="ORF">PR048_007582</name>
</gene>
<dbReference type="Proteomes" id="UP001159363">
    <property type="component" value="Chromosome 3"/>
</dbReference>
<comment type="caution">
    <text evidence="1">The sequence shown here is derived from an EMBL/GenBank/DDBJ whole genome shotgun (WGS) entry which is preliminary data.</text>
</comment>
<evidence type="ECO:0000313" key="2">
    <source>
        <dbReference type="Proteomes" id="UP001159363"/>
    </source>
</evidence>
<evidence type="ECO:0000313" key="1">
    <source>
        <dbReference type="EMBL" id="KAJ8888095.1"/>
    </source>
</evidence>
<dbReference type="EMBL" id="JARBHB010000003">
    <property type="protein sequence ID" value="KAJ8888095.1"/>
    <property type="molecule type" value="Genomic_DNA"/>
</dbReference>
<sequence>MELHNRQADSFYREKRLARKQSRKVKEFEAIIMDYGKNLPIPNISTGEFNVHVLSDGSSTFYTYDKTIVKKGSDEGASMLYNFFFEVLSSDVREIHIFCDLCGGQNKNWTVISGLTRFKLPTQLEATHTWIRRHLWKLQETDERHSLVPESRLARFKLLSTKLTCSKLEEKL</sequence>
<proteinExistence type="predicted"/>
<organism evidence="1 2">
    <name type="scientific">Dryococelus australis</name>
    <dbReference type="NCBI Taxonomy" id="614101"/>
    <lineage>
        <taxon>Eukaryota</taxon>
        <taxon>Metazoa</taxon>
        <taxon>Ecdysozoa</taxon>
        <taxon>Arthropoda</taxon>
        <taxon>Hexapoda</taxon>
        <taxon>Insecta</taxon>
        <taxon>Pterygota</taxon>
        <taxon>Neoptera</taxon>
        <taxon>Polyneoptera</taxon>
        <taxon>Phasmatodea</taxon>
        <taxon>Verophasmatodea</taxon>
        <taxon>Anareolatae</taxon>
        <taxon>Phasmatidae</taxon>
        <taxon>Eurycanthinae</taxon>
        <taxon>Dryococelus</taxon>
    </lineage>
</organism>
<accession>A0ABQ9HUW7</accession>
<reference evidence="1 2" key="1">
    <citation type="submission" date="2023-02" db="EMBL/GenBank/DDBJ databases">
        <title>LHISI_Scaffold_Assembly.</title>
        <authorList>
            <person name="Stuart O.P."/>
            <person name="Cleave R."/>
            <person name="Magrath M.J.L."/>
            <person name="Mikheyev A.S."/>
        </authorList>
    </citation>
    <scope>NUCLEOTIDE SEQUENCE [LARGE SCALE GENOMIC DNA]</scope>
    <source>
        <strain evidence="1">Daus_M_001</strain>
        <tissue evidence="1">Leg muscle</tissue>
    </source>
</reference>
<name>A0ABQ9HUW7_9NEOP</name>
<keyword evidence="2" id="KW-1185">Reference proteome</keyword>
<protein>
    <submittedName>
        <fullName evidence="1">Uncharacterized protein</fullName>
    </submittedName>
</protein>